<evidence type="ECO:0000313" key="4">
    <source>
        <dbReference type="Proteomes" id="UP001560267"/>
    </source>
</evidence>
<feature type="domain" description="Transposase IS4-like" evidence="1">
    <location>
        <begin position="204"/>
        <end position="510"/>
    </location>
</feature>
<dbReference type="Proteomes" id="UP001560267">
    <property type="component" value="Unassembled WGS sequence"/>
</dbReference>
<dbReference type="InterPro" id="IPR025457">
    <property type="entry name" value="DUF4277"/>
</dbReference>
<sequence length="590" mass="64565">MYVKRHSVSKGGRRYVYLRLVEAYRNESGQVRHRVLCTLGREDELKASGQLDQLAASFTRLDPPPLGTRRVVGPLLLVGHYLKRLGLVELVDGMIPMRGRALLTHGEVIAALVANRLCAPSPLYDISGWASSCALAELLGVPAALLNDDRLGRALDALAPVAEELRSRLLLSALEHFDLDVSRLHLDLTAVRFSEAYEDSAVVKKGWAADRTIKRQVKAIQASTKEGVPLYFRPHPGAQSELLEFMATIDTLATSLSPGLLVVADSGLGYLESLCSANSANVSFVVPLRSDTGWTERFRVDVPEGLDGLEPLEYCSYREEHLPENERTRWKGALYPFPVTSADGKVHDLRIAYIFSSEEAASVASARERALTKAEEALSRISNGLGGRYYKTQKQVDARVAQILVGPISGLIEVHTATRGGRPCIAWHRNEAALAQASALDGLYGLATNLSDPKDHRLSALEVLKIYKDQWIVEQRHRDLKQTIRVRPVFLHNDNRIEALVGVIGIALLLFGLIEAELRSALGEGVSLPGILPEGRAARPTARAALGAFDGFIATYTASGLMVDHLSRVQRTILGLLDVPLPWPEQGGQD</sequence>
<evidence type="ECO:0000259" key="1">
    <source>
        <dbReference type="Pfam" id="PF01609"/>
    </source>
</evidence>
<dbReference type="Pfam" id="PF01609">
    <property type="entry name" value="DDE_Tnp_1"/>
    <property type="match status" value="1"/>
</dbReference>
<organism evidence="3 4">
    <name type="scientific">Ferrimicrobium acidiphilum</name>
    <dbReference type="NCBI Taxonomy" id="121039"/>
    <lineage>
        <taxon>Bacteria</taxon>
        <taxon>Bacillati</taxon>
        <taxon>Actinomycetota</taxon>
        <taxon>Acidimicrobiia</taxon>
        <taxon>Acidimicrobiales</taxon>
        <taxon>Acidimicrobiaceae</taxon>
        <taxon>Ferrimicrobium</taxon>
    </lineage>
</organism>
<comment type="caution">
    <text evidence="3">The sequence shown here is derived from an EMBL/GenBank/DDBJ whole genome shotgun (WGS) entry which is preliminary data.</text>
</comment>
<evidence type="ECO:0000313" key="3">
    <source>
        <dbReference type="EMBL" id="MEX6430427.1"/>
    </source>
</evidence>
<dbReference type="SUPFAM" id="SSF53098">
    <property type="entry name" value="Ribonuclease H-like"/>
    <property type="match status" value="1"/>
</dbReference>
<evidence type="ECO:0000259" key="2">
    <source>
        <dbReference type="Pfam" id="PF14104"/>
    </source>
</evidence>
<keyword evidence="4" id="KW-1185">Reference proteome</keyword>
<dbReference type="InterPro" id="IPR002559">
    <property type="entry name" value="Transposase_11"/>
</dbReference>
<dbReference type="PANTHER" id="PTHR34614">
    <property type="match status" value="1"/>
</dbReference>
<dbReference type="Pfam" id="PF14104">
    <property type="entry name" value="DUF4277"/>
    <property type="match status" value="1"/>
</dbReference>
<name>A0ABV3Y4D6_9ACTN</name>
<protein>
    <submittedName>
        <fullName evidence="3">DUF4277 domain-containing protein</fullName>
    </submittedName>
</protein>
<dbReference type="InterPro" id="IPR012337">
    <property type="entry name" value="RNaseH-like_sf"/>
</dbReference>
<dbReference type="RefSeq" id="WP_369084788.1">
    <property type="nucleotide sequence ID" value="NZ_JBFSHR010000052.1"/>
</dbReference>
<reference evidence="3 4" key="1">
    <citation type="submission" date="2024-07" db="EMBL/GenBank/DDBJ databases">
        <title>Draft Genome Sequence of Ferrimicrobium acidiphilum Strain YE2023, Isolated from a Pulp of Bioleach Reactor.</title>
        <authorList>
            <person name="Elkina Y.A."/>
            <person name="Bulaeva A.G."/>
            <person name="Beletsky A.V."/>
            <person name="Mardanov A.V."/>
        </authorList>
    </citation>
    <scope>NUCLEOTIDE SEQUENCE [LARGE SCALE GENOMIC DNA]</scope>
    <source>
        <strain evidence="3 4">YE2023</strain>
    </source>
</reference>
<dbReference type="EMBL" id="JBFSHR010000052">
    <property type="protein sequence ID" value="MEX6430427.1"/>
    <property type="molecule type" value="Genomic_DNA"/>
</dbReference>
<feature type="domain" description="DUF4277" evidence="2">
    <location>
        <begin position="75"/>
        <end position="159"/>
    </location>
</feature>
<proteinExistence type="predicted"/>
<dbReference type="PANTHER" id="PTHR34614:SF2">
    <property type="entry name" value="TRANSPOSASE IS4-LIKE DOMAIN-CONTAINING PROTEIN"/>
    <property type="match status" value="1"/>
</dbReference>
<gene>
    <name evidence="3" type="ORF">AB6A68_11370</name>
</gene>
<accession>A0ABV3Y4D6</accession>